<proteinExistence type="inferred from homology"/>
<dbReference type="EMBL" id="JANBOI010000394">
    <property type="protein sequence ID" value="KAJ1730875.1"/>
    <property type="molecule type" value="Genomic_DNA"/>
</dbReference>
<dbReference type="SUPFAM" id="SSF55347">
    <property type="entry name" value="Glyceraldehyde-3-phosphate dehydrogenase-like, C-terminal domain"/>
    <property type="match status" value="1"/>
</dbReference>
<dbReference type="GO" id="GO:0051287">
    <property type="term" value="F:NAD binding"/>
    <property type="evidence" value="ECO:0007669"/>
    <property type="project" value="InterPro"/>
</dbReference>
<dbReference type="SMART" id="SM00859">
    <property type="entry name" value="Semialdhyde_dh"/>
    <property type="match status" value="1"/>
</dbReference>
<protein>
    <recommendedName>
        <fullName evidence="7">Semialdehyde dehydrogenase NAD-binding domain-containing protein</fullName>
    </recommendedName>
</protein>
<gene>
    <name evidence="8" type="ORF">LPJ61_002803</name>
</gene>
<dbReference type="Gene3D" id="3.30.360.10">
    <property type="entry name" value="Dihydrodipicolinate Reductase, domain 2"/>
    <property type="match status" value="1"/>
</dbReference>
<sequence>GRPLRVGLIGARGFTGRELIRLVDGHPRFELAYVSSRELAGKPVPGYAKSQLSHVNLSAQEVGSLARAGRQDVDVWVLALPNGVAAPFVAAIDSAVVSLPTDQQPVVVDLSADYRFDATDRWAYGLPELRRSELLGRPGSRIANPGCYATGAQLGIAPLLPYLDAGRLPSVFGVSGYSGAGTKPSPKNDPAFLADNLIPYAAVNHIHEREIGHSLTRITRAEHPFNAGNPLRVQFSPHVAPFFQGIGLTLHVPLHTSMTAKDMFDVFSEFYQRERLVHVTQEAPLVKDNAGKHYAVVGGFAVPPTVDSGRGSSGALAERRAVLNVTLDNLLKGAATQAVQNMNIALGLDEFAGIPVQAAPTMSLD</sequence>
<evidence type="ECO:0000256" key="6">
    <source>
        <dbReference type="PROSITE-ProRule" id="PRU10010"/>
    </source>
</evidence>
<dbReference type="HAMAP" id="MF_00150">
    <property type="entry name" value="ArgC_type1"/>
    <property type="match status" value="1"/>
</dbReference>
<dbReference type="GO" id="GO:0006526">
    <property type="term" value="P:L-arginine biosynthetic process"/>
    <property type="evidence" value="ECO:0007669"/>
    <property type="project" value="UniProtKB-KW"/>
</dbReference>
<evidence type="ECO:0000256" key="4">
    <source>
        <dbReference type="ARBA" id="ARBA00022857"/>
    </source>
</evidence>
<feature type="domain" description="Semialdehyde dehydrogenase NAD-binding" evidence="7">
    <location>
        <begin position="5"/>
        <end position="137"/>
    </location>
</feature>
<reference evidence="8" key="1">
    <citation type="submission" date="2022-07" db="EMBL/GenBank/DDBJ databases">
        <title>Phylogenomic reconstructions and comparative analyses of Kickxellomycotina fungi.</title>
        <authorList>
            <person name="Reynolds N.K."/>
            <person name="Stajich J.E."/>
            <person name="Barry K."/>
            <person name="Grigoriev I.V."/>
            <person name="Crous P."/>
            <person name="Smith M.E."/>
        </authorList>
    </citation>
    <scope>NUCLEOTIDE SEQUENCE</scope>
    <source>
        <strain evidence="8">BCRC 34381</strain>
    </source>
</reference>
<keyword evidence="9" id="KW-1185">Reference proteome</keyword>
<dbReference type="InterPro" id="IPR058924">
    <property type="entry name" value="AGPR_dimerisation_dom"/>
</dbReference>
<evidence type="ECO:0000256" key="1">
    <source>
        <dbReference type="ARBA" id="ARBA00004862"/>
    </source>
</evidence>
<dbReference type="InterPro" id="IPR036291">
    <property type="entry name" value="NAD(P)-bd_dom_sf"/>
</dbReference>
<evidence type="ECO:0000313" key="9">
    <source>
        <dbReference type="Proteomes" id="UP001143981"/>
    </source>
</evidence>
<dbReference type="PROSITE" id="PS01224">
    <property type="entry name" value="ARGC"/>
    <property type="match status" value="1"/>
</dbReference>
<dbReference type="InterPro" id="IPR023013">
    <property type="entry name" value="AGPR_AS"/>
</dbReference>
<dbReference type="InterPro" id="IPR050085">
    <property type="entry name" value="AGPR"/>
</dbReference>
<keyword evidence="5" id="KW-0560">Oxidoreductase</keyword>
<comment type="caution">
    <text evidence="8">The sequence shown here is derived from an EMBL/GenBank/DDBJ whole genome shotgun (WGS) entry which is preliminary data.</text>
</comment>
<name>A0A9W7YF28_9FUNG</name>
<dbReference type="OrthoDB" id="438291at2759"/>
<keyword evidence="3" id="KW-0028">Amino-acid biosynthesis</keyword>
<dbReference type="Pfam" id="PF22698">
    <property type="entry name" value="Semialdhyde_dhC_1"/>
    <property type="match status" value="1"/>
</dbReference>
<dbReference type="InterPro" id="IPR000706">
    <property type="entry name" value="AGPR_type-1"/>
</dbReference>
<dbReference type="AlphaFoldDB" id="A0A9W7YF28"/>
<dbReference type="Proteomes" id="UP001143981">
    <property type="component" value="Unassembled WGS sequence"/>
</dbReference>
<dbReference type="CDD" id="cd23936">
    <property type="entry name" value="AGPR_C_ARG5_6_like"/>
    <property type="match status" value="1"/>
</dbReference>
<evidence type="ECO:0000256" key="2">
    <source>
        <dbReference type="ARBA" id="ARBA00022571"/>
    </source>
</evidence>
<evidence type="ECO:0000259" key="7">
    <source>
        <dbReference type="SMART" id="SM00859"/>
    </source>
</evidence>
<dbReference type="CDD" id="cd24149">
    <property type="entry name" value="AGPR_N_ARG5_6_like"/>
    <property type="match status" value="1"/>
</dbReference>
<organism evidence="8 9">
    <name type="scientific">Coemansia biformis</name>
    <dbReference type="NCBI Taxonomy" id="1286918"/>
    <lineage>
        <taxon>Eukaryota</taxon>
        <taxon>Fungi</taxon>
        <taxon>Fungi incertae sedis</taxon>
        <taxon>Zoopagomycota</taxon>
        <taxon>Kickxellomycotina</taxon>
        <taxon>Kickxellomycetes</taxon>
        <taxon>Kickxellales</taxon>
        <taxon>Kickxellaceae</taxon>
        <taxon>Coemansia</taxon>
    </lineage>
</organism>
<evidence type="ECO:0000256" key="5">
    <source>
        <dbReference type="ARBA" id="ARBA00023002"/>
    </source>
</evidence>
<feature type="non-terminal residue" evidence="8">
    <location>
        <position position="1"/>
    </location>
</feature>
<dbReference type="GO" id="GO:0070401">
    <property type="term" value="F:NADP+ binding"/>
    <property type="evidence" value="ECO:0007669"/>
    <property type="project" value="InterPro"/>
</dbReference>
<dbReference type="NCBIfam" id="TIGR01850">
    <property type="entry name" value="argC"/>
    <property type="match status" value="1"/>
</dbReference>
<dbReference type="SUPFAM" id="SSF51735">
    <property type="entry name" value="NAD(P)-binding Rossmann-fold domains"/>
    <property type="match status" value="1"/>
</dbReference>
<keyword evidence="2" id="KW-0055">Arginine biosynthesis</keyword>
<dbReference type="InterPro" id="IPR000534">
    <property type="entry name" value="Semialdehyde_DH_NAD-bd"/>
</dbReference>
<evidence type="ECO:0000256" key="3">
    <source>
        <dbReference type="ARBA" id="ARBA00022605"/>
    </source>
</evidence>
<evidence type="ECO:0000313" key="8">
    <source>
        <dbReference type="EMBL" id="KAJ1730875.1"/>
    </source>
</evidence>
<dbReference type="GO" id="GO:0003942">
    <property type="term" value="F:N-acetyl-gamma-glutamyl-phosphate reductase activity"/>
    <property type="evidence" value="ECO:0007669"/>
    <property type="project" value="InterPro"/>
</dbReference>
<comment type="pathway">
    <text evidence="1">Amino-acid biosynthesis; L-arginine biosynthesis; N(2)-acetyl-L-ornithine from L-glutamate: step 3/4.</text>
</comment>
<dbReference type="Pfam" id="PF01118">
    <property type="entry name" value="Semialdhyde_dh"/>
    <property type="match status" value="1"/>
</dbReference>
<keyword evidence="4" id="KW-0521">NADP</keyword>
<dbReference type="PANTHER" id="PTHR32338">
    <property type="entry name" value="N-ACETYL-GAMMA-GLUTAMYL-PHOSPHATE REDUCTASE, CHLOROPLASTIC-RELATED-RELATED"/>
    <property type="match status" value="1"/>
</dbReference>
<feature type="active site" evidence="6">
    <location>
        <position position="147"/>
    </location>
</feature>
<accession>A0A9W7YF28</accession>
<dbReference type="Gene3D" id="3.40.50.720">
    <property type="entry name" value="NAD(P)-binding Rossmann-like Domain"/>
    <property type="match status" value="1"/>
</dbReference>
<dbReference type="PANTHER" id="PTHR32338:SF10">
    <property type="entry name" value="N-ACETYL-GAMMA-GLUTAMYL-PHOSPHATE REDUCTASE, CHLOROPLASTIC-RELATED"/>
    <property type="match status" value="1"/>
</dbReference>